<name>A0A350P584_9ALTE</name>
<organism evidence="1 2">
    <name type="scientific">Alteromonas australica</name>
    <dbReference type="NCBI Taxonomy" id="589873"/>
    <lineage>
        <taxon>Bacteria</taxon>
        <taxon>Pseudomonadati</taxon>
        <taxon>Pseudomonadota</taxon>
        <taxon>Gammaproteobacteria</taxon>
        <taxon>Alteromonadales</taxon>
        <taxon>Alteromonadaceae</taxon>
        <taxon>Alteromonas/Salinimonas group</taxon>
        <taxon>Alteromonas</taxon>
    </lineage>
</organism>
<protein>
    <recommendedName>
        <fullName evidence="3">DUF1289 domain-containing protein</fullName>
    </recommendedName>
</protein>
<dbReference type="AlphaFoldDB" id="A0A350P584"/>
<comment type="caution">
    <text evidence="1">The sequence shown here is derived from an EMBL/GenBank/DDBJ whole genome shotgun (WGS) entry which is preliminary data.</text>
</comment>
<gene>
    <name evidence="1" type="ORF">DCW74_12045</name>
</gene>
<proteinExistence type="predicted"/>
<reference evidence="1 2" key="1">
    <citation type="journal article" date="2018" name="Nat. Biotechnol.">
        <title>A standardized bacterial taxonomy based on genome phylogeny substantially revises the tree of life.</title>
        <authorList>
            <person name="Parks D.H."/>
            <person name="Chuvochina M."/>
            <person name="Waite D.W."/>
            <person name="Rinke C."/>
            <person name="Skarshewski A."/>
            <person name="Chaumeil P.A."/>
            <person name="Hugenholtz P."/>
        </authorList>
    </citation>
    <scope>NUCLEOTIDE SEQUENCE [LARGE SCALE GENOMIC DNA]</scope>
    <source>
        <strain evidence="1">UBA11978</strain>
    </source>
</reference>
<accession>A0A350P584</accession>
<evidence type="ECO:0000313" key="2">
    <source>
        <dbReference type="Proteomes" id="UP000263517"/>
    </source>
</evidence>
<sequence>MTLTLDGDVESMLDAPCIGWCTTRQFGDDRCKGCGRQEWEVRDWSRLPDIYRRLRIISLAEEGFTIRHVQPLGWRPTPGKDIEDK</sequence>
<dbReference type="Pfam" id="PF06945">
    <property type="entry name" value="DUF1289"/>
    <property type="match status" value="1"/>
</dbReference>
<evidence type="ECO:0008006" key="3">
    <source>
        <dbReference type="Google" id="ProtNLM"/>
    </source>
</evidence>
<dbReference type="Proteomes" id="UP000263517">
    <property type="component" value="Unassembled WGS sequence"/>
</dbReference>
<evidence type="ECO:0000313" key="1">
    <source>
        <dbReference type="EMBL" id="HAW76451.1"/>
    </source>
</evidence>
<dbReference type="InterPro" id="IPR010710">
    <property type="entry name" value="DUF1289"/>
</dbReference>
<dbReference type="EMBL" id="DNAN01000432">
    <property type="protein sequence ID" value="HAW76451.1"/>
    <property type="molecule type" value="Genomic_DNA"/>
</dbReference>